<protein>
    <submittedName>
        <fullName evidence="1">Uncharacterized protein</fullName>
    </submittedName>
</protein>
<gene>
    <name evidence="1" type="ORF">HV819_09355</name>
</gene>
<evidence type="ECO:0000313" key="1">
    <source>
        <dbReference type="EMBL" id="NVF12160.1"/>
    </source>
</evidence>
<comment type="caution">
    <text evidence="1">The sequence shown here is derived from an EMBL/GenBank/DDBJ whole genome shotgun (WGS) entry which is preliminary data.</text>
</comment>
<accession>A0ABX2NC13</accession>
<reference evidence="1 2" key="1">
    <citation type="submission" date="2020-06" db="EMBL/GenBank/DDBJ databases">
        <title>Anaerococcus sp. nov., isolated form swine feces.</title>
        <authorList>
            <person name="Yu S."/>
        </authorList>
    </citation>
    <scope>NUCLEOTIDE SEQUENCE [LARGE SCALE GENOMIC DNA]</scope>
    <source>
        <strain evidence="1 2">AGMB00486</strain>
    </source>
</reference>
<sequence>MSNINKNGIVFSTVENEKTFTYLNEMIEEMTYDYILIIKNIKNLINNDKDKTIKLSIFYRK</sequence>
<name>A0ABX2NC13_9FIRM</name>
<dbReference type="EMBL" id="JABVBA010000010">
    <property type="protein sequence ID" value="NVF12160.1"/>
    <property type="molecule type" value="Genomic_DNA"/>
</dbReference>
<organism evidence="1 2">
    <name type="scientific">Anaerococcus faecalis</name>
    <dbReference type="NCBI Taxonomy" id="2742993"/>
    <lineage>
        <taxon>Bacteria</taxon>
        <taxon>Bacillati</taxon>
        <taxon>Bacillota</taxon>
        <taxon>Tissierellia</taxon>
        <taxon>Tissierellales</taxon>
        <taxon>Peptoniphilaceae</taxon>
        <taxon>Anaerococcus</taxon>
    </lineage>
</organism>
<proteinExistence type="predicted"/>
<dbReference type="Proteomes" id="UP000540919">
    <property type="component" value="Unassembled WGS sequence"/>
</dbReference>
<evidence type="ECO:0000313" key="2">
    <source>
        <dbReference type="Proteomes" id="UP000540919"/>
    </source>
</evidence>
<keyword evidence="2" id="KW-1185">Reference proteome</keyword>